<proteinExistence type="predicted"/>
<dbReference type="GeneID" id="83211189"/>
<evidence type="ECO:0000313" key="2">
    <source>
        <dbReference type="Proteomes" id="UP001234581"/>
    </source>
</evidence>
<dbReference type="RefSeq" id="XP_058345232.1">
    <property type="nucleotide sequence ID" value="XM_058483843.1"/>
</dbReference>
<accession>A0AAD7XX42</accession>
<name>A0AAD7XX42_9FUNG</name>
<keyword evidence="2" id="KW-1185">Reference proteome</keyword>
<organism evidence="1 2">
    <name type="scientific">Lichtheimia ornata</name>
    <dbReference type="NCBI Taxonomy" id="688661"/>
    <lineage>
        <taxon>Eukaryota</taxon>
        <taxon>Fungi</taxon>
        <taxon>Fungi incertae sedis</taxon>
        <taxon>Mucoromycota</taxon>
        <taxon>Mucoromycotina</taxon>
        <taxon>Mucoromycetes</taxon>
        <taxon>Mucorales</taxon>
        <taxon>Lichtheimiaceae</taxon>
        <taxon>Lichtheimia</taxon>
    </lineage>
</organism>
<dbReference type="EMBL" id="JARTCD010000013">
    <property type="protein sequence ID" value="KAJ8660319.1"/>
    <property type="molecule type" value="Genomic_DNA"/>
</dbReference>
<reference evidence="1 2" key="1">
    <citation type="submission" date="2023-03" db="EMBL/GenBank/DDBJ databases">
        <title>Genome sequence of Lichtheimia ornata CBS 291.66.</title>
        <authorList>
            <person name="Mohabir J.T."/>
            <person name="Shea T.P."/>
            <person name="Kurbessoian T."/>
            <person name="Berby B."/>
            <person name="Fontaine J."/>
            <person name="Livny J."/>
            <person name="Gnirke A."/>
            <person name="Stajich J.E."/>
            <person name="Cuomo C.A."/>
        </authorList>
    </citation>
    <scope>NUCLEOTIDE SEQUENCE [LARGE SCALE GENOMIC DNA]</scope>
    <source>
        <strain evidence="1">CBS 291.66</strain>
    </source>
</reference>
<dbReference type="Proteomes" id="UP001234581">
    <property type="component" value="Unassembled WGS sequence"/>
</dbReference>
<evidence type="ECO:0000313" key="1">
    <source>
        <dbReference type="EMBL" id="KAJ8660319.1"/>
    </source>
</evidence>
<sequence>MRATSSLATIASKYRHASIATFKKLGILSIQVIKMEMTWSTTSLNDAYTWKRMDLRIAEIPTTLSDRISMLRYFELLATLMHGIDTCIKVENGLKSEHVGSVFFEGRTIEEGNYESNVLGLANCTLGASCTIKLANPRFRNVATSQTGSGGRPLRRRRPKNIFWAVCDIERETFTQGAVGQAEHIALFKTPRFIVKFGDTGTFMFVDPGRAKDAEGRVV</sequence>
<comment type="caution">
    <text evidence="1">The sequence shown here is derived from an EMBL/GenBank/DDBJ whole genome shotgun (WGS) entry which is preliminary data.</text>
</comment>
<protein>
    <submittedName>
        <fullName evidence="1">Uncharacterized protein</fullName>
    </submittedName>
</protein>
<gene>
    <name evidence="1" type="ORF">O0I10_003776</name>
</gene>
<dbReference type="AlphaFoldDB" id="A0AAD7XX42"/>